<dbReference type="PROSITE" id="PS50110">
    <property type="entry name" value="RESPONSE_REGULATORY"/>
    <property type="match status" value="1"/>
</dbReference>
<dbReference type="Proteomes" id="UP000564836">
    <property type="component" value="Chromosome"/>
</dbReference>
<keyword evidence="1 2" id="KW-0597">Phosphoprotein</keyword>
<dbReference type="AlphaFoldDB" id="A0A7Z0QEB6"/>
<dbReference type="PANTHER" id="PTHR44591">
    <property type="entry name" value="STRESS RESPONSE REGULATOR PROTEIN 1"/>
    <property type="match status" value="1"/>
</dbReference>
<dbReference type="GO" id="GO:0000160">
    <property type="term" value="P:phosphorelay signal transduction system"/>
    <property type="evidence" value="ECO:0007669"/>
    <property type="project" value="InterPro"/>
</dbReference>
<dbReference type="SMART" id="SM00448">
    <property type="entry name" value="REC"/>
    <property type="match status" value="1"/>
</dbReference>
<dbReference type="InterPro" id="IPR001789">
    <property type="entry name" value="Sig_transdc_resp-reg_receiver"/>
</dbReference>
<sequence>MISIIDDDAAVREMLVSLVRSLGYDAVSFDSAESFLANEDFERFTCAITDIHMPGLSGFDLKERLDERKSLVPVIMITAQTEPDLEERARSQGVLGFMRKPLEIELLISYLKTAVGH</sequence>
<evidence type="ECO:0000259" key="3">
    <source>
        <dbReference type="PROSITE" id="PS50110"/>
    </source>
</evidence>
<dbReference type="EMBL" id="CP088280">
    <property type="protein sequence ID" value="UGX91121.1"/>
    <property type="molecule type" value="Genomic_DNA"/>
</dbReference>
<reference evidence="5 6" key="3">
    <citation type="journal article" date="2022" name="Int. J. Syst. Evol. Microbiol.">
        <title>Strains of Bradyrhizobium barranii sp. nov. associated with legumes native to Canada are symbionts of soybeans and belong to different subspecies (subsp. barranii subsp. nov. and subsp. apii subsp. nov.) and symbiovars (sv. glycinearum and sv. septentrionale).</title>
        <authorList>
            <person name="Bromfield E.S.P."/>
            <person name="Cloutier S."/>
            <person name="Wasai-Hara S."/>
            <person name="Minamisawa K."/>
        </authorList>
    </citation>
    <scope>NUCLEOTIDE SEQUENCE [LARGE SCALE GENOMIC DNA]</scope>
    <source>
        <strain evidence="5 6">323S2</strain>
    </source>
</reference>
<evidence type="ECO:0000256" key="1">
    <source>
        <dbReference type="ARBA" id="ARBA00022553"/>
    </source>
</evidence>
<dbReference type="Gene3D" id="3.40.50.2300">
    <property type="match status" value="1"/>
</dbReference>
<accession>A0A7Z0QEB6</accession>
<dbReference type="Pfam" id="PF00072">
    <property type="entry name" value="Response_reg"/>
    <property type="match status" value="1"/>
</dbReference>
<dbReference type="InterPro" id="IPR011006">
    <property type="entry name" value="CheY-like_superfamily"/>
</dbReference>
<evidence type="ECO:0000313" key="4">
    <source>
        <dbReference type="EMBL" id="NYY92946.1"/>
    </source>
</evidence>
<evidence type="ECO:0000256" key="2">
    <source>
        <dbReference type="PROSITE-ProRule" id="PRU00169"/>
    </source>
</evidence>
<dbReference type="InterPro" id="IPR050595">
    <property type="entry name" value="Bact_response_regulator"/>
</dbReference>
<dbReference type="EMBL" id="JACBFH010000001">
    <property type="protein sequence ID" value="NYY92946.1"/>
    <property type="molecule type" value="Genomic_DNA"/>
</dbReference>
<gene>
    <name evidence="5" type="ORF">G6321_00035695</name>
    <name evidence="4" type="ORF">G6321_32590</name>
</gene>
<feature type="modified residue" description="4-aspartylphosphate" evidence="2">
    <location>
        <position position="50"/>
    </location>
</feature>
<dbReference type="PANTHER" id="PTHR44591:SF25">
    <property type="entry name" value="CHEMOTAXIS TWO-COMPONENT RESPONSE REGULATOR"/>
    <property type="match status" value="1"/>
</dbReference>
<reference evidence="4" key="2">
    <citation type="submission" date="2020-06" db="EMBL/GenBank/DDBJ databases">
        <title>Whole Genome Sequence of Bradyrhizobium sp. Strain 323S2.</title>
        <authorList>
            <person name="Bromfield E.S.P."/>
        </authorList>
    </citation>
    <scope>NUCLEOTIDE SEQUENCE [LARGE SCALE GENOMIC DNA]</scope>
    <source>
        <strain evidence="4">323S2</strain>
    </source>
</reference>
<evidence type="ECO:0000313" key="6">
    <source>
        <dbReference type="Proteomes" id="UP000564836"/>
    </source>
</evidence>
<evidence type="ECO:0000313" key="5">
    <source>
        <dbReference type="EMBL" id="UGX91121.1"/>
    </source>
</evidence>
<reference evidence="5 6" key="1">
    <citation type="journal article" date="2017" name="Syst. Appl. Microbiol.">
        <title>Soybeans inoculated with root zone soils of Canadian native legumes harbour diverse and novel Bradyrhizobium spp. that possess agricultural potential.</title>
        <authorList>
            <person name="Bromfield E.S.P."/>
            <person name="Cloutier S."/>
            <person name="Tambong J.T."/>
            <person name="Tran Thi T.V."/>
        </authorList>
    </citation>
    <scope>NUCLEOTIDE SEQUENCE [LARGE SCALE GENOMIC DNA]</scope>
    <source>
        <strain evidence="5 6">323S2</strain>
    </source>
</reference>
<protein>
    <submittedName>
        <fullName evidence="4">Response regulator</fullName>
    </submittedName>
</protein>
<organism evidence="4">
    <name type="scientific">Bradyrhizobium barranii subsp. barranii</name>
    <dbReference type="NCBI Taxonomy" id="2823807"/>
    <lineage>
        <taxon>Bacteria</taxon>
        <taxon>Pseudomonadati</taxon>
        <taxon>Pseudomonadota</taxon>
        <taxon>Alphaproteobacteria</taxon>
        <taxon>Hyphomicrobiales</taxon>
        <taxon>Nitrobacteraceae</taxon>
        <taxon>Bradyrhizobium</taxon>
        <taxon>Bradyrhizobium barranii</taxon>
    </lineage>
</organism>
<dbReference type="RefSeq" id="WP_166351095.1">
    <property type="nucleotide sequence ID" value="NZ_CP088280.1"/>
</dbReference>
<dbReference type="SUPFAM" id="SSF52172">
    <property type="entry name" value="CheY-like"/>
    <property type="match status" value="1"/>
</dbReference>
<feature type="domain" description="Response regulatory" evidence="3">
    <location>
        <begin position="1"/>
        <end position="115"/>
    </location>
</feature>
<proteinExistence type="predicted"/>
<name>A0A7Z0QEB6_9BRAD</name>